<keyword evidence="2" id="KW-0456">Lyase</keyword>
<dbReference type="RefSeq" id="WP_090834594.1">
    <property type="nucleotide sequence ID" value="NZ_CP076607.1"/>
</dbReference>
<dbReference type="Proteomes" id="UP000683429">
    <property type="component" value="Chromosome"/>
</dbReference>
<dbReference type="PANTHER" id="PTHR43000">
    <property type="entry name" value="DTDP-D-GLUCOSE 4,6-DEHYDRATASE-RELATED"/>
    <property type="match status" value="1"/>
</dbReference>
<dbReference type="InterPro" id="IPR016040">
    <property type="entry name" value="NAD(P)-bd_dom"/>
</dbReference>
<accession>A0A1H8UF35</accession>
<evidence type="ECO:0000313" key="2">
    <source>
        <dbReference type="EMBL" id="QWU13150.1"/>
    </source>
</evidence>
<reference evidence="2 5" key="2">
    <citation type="submission" date="2021-06" db="EMBL/GenBank/DDBJ databases">
        <title>Whole genome sequence of Paenibacillus sophorae DSM23020 for comparative genomics.</title>
        <authorList>
            <person name="Kim M.-J."/>
            <person name="Lee G."/>
            <person name="Shin J.-H."/>
        </authorList>
    </citation>
    <scope>NUCLEOTIDE SEQUENCE [LARGE SCALE GENOMIC DNA]</scope>
    <source>
        <strain evidence="2 5">DSM 23020</strain>
    </source>
</reference>
<dbReference type="NCBIfam" id="TIGR02622">
    <property type="entry name" value="CDP_4_6_dhtase"/>
    <property type="match status" value="1"/>
</dbReference>
<proteinExistence type="predicted"/>
<dbReference type="Proteomes" id="UP000198809">
    <property type="component" value="Unassembled WGS sequence"/>
</dbReference>
<dbReference type="CDD" id="cd05252">
    <property type="entry name" value="CDP_GD_SDR_e"/>
    <property type="match status" value="1"/>
</dbReference>
<organism evidence="3 4">
    <name type="scientific">Paenibacillus sophorae</name>
    <dbReference type="NCBI Taxonomy" id="1333845"/>
    <lineage>
        <taxon>Bacteria</taxon>
        <taxon>Bacillati</taxon>
        <taxon>Bacillota</taxon>
        <taxon>Bacilli</taxon>
        <taxon>Bacillales</taxon>
        <taxon>Paenibacillaceae</taxon>
        <taxon>Paenibacillus</taxon>
    </lineage>
</organism>
<gene>
    <name evidence="2" type="primary">rfbG</name>
    <name evidence="2" type="ORF">KP014_14055</name>
    <name evidence="3" type="ORF">SAMN04487895_11779</name>
</gene>
<dbReference type="AlphaFoldDB" id="A0A1H8UF35"/>
<dbReference type="GO" id="GO:0047733">
    <property type="term" value="F:CDP-glucose 4,6-dehydratase activity"/>
    <property type="evidence" value="ECO:0007669"/>
    <property type="project" value="UniProtKB-EC"/>
</dbReference>
<dbReference type="EMBL" id="CP076607">
    <property type="protein sequence ID" value="QWU13150.1"/>
    <property type="molecule type" value="Genomic_DNA"/>
</dbReference>
<dbReference type="Gene3D" id="3.40.50.720">
    <property type="entry name" value="NAD(P)-binding Rossmann-like Domain"/>
    <property type="match status" value="1"/>
</dbReference>
<dbReference type="STRING" id="1333845.SAMN04487895_11779"/>
<evidence type="ECO:0000259" key="1">
    <source>
        <dbReference type="Pfam" id="PF16363"/>
    </source>
</evidence>
<dbReference type="SUPFAM" id="SSF51735">
    <property type="entry name" value="NAD(P)-binding Rossmann-fold domains"/>
    <property type="match status" value="1"/>
</dbReference>
<dbReference type="InterPro" id="IPR036291">
    <property type="entry name" value="NAD(P)-bd_dom_sf"/>
</dbReference>
<dbReference type="InterPro" id="IPR013445">
    <property type="entry name" value="CDP_4_6_deHydtase"/>
</dbReference>
<feature type="domain" description="NAD(P)-binding" evidence="1">
    <location>
        <begin position="13"/>
        <end position="325"/>
    </location>
</feature>
<name>A0A1H8UF35_9BACL</name>
<keyword evidence="5" id="KW-1185">Reference proteome</keyword>
<dbReference type="EC" id="4.2.1.45" evidence="2"/>
<evidence type="ECO:0000313" key="5">
    <source>
        <dbReference type="Proteomes" id="UP000683429"/>
    </source>
</evidence>
<reference evidence="3 4" key="1">
    <citation type="submission" date="2016-10" db="EMBL/GenBank/DDBJ databases">
        <authorList>
            <person name="de Groot N.N."/>
        </authorList>
    </citation>
    <scope>NUCLEOTIDE SEQUENCE [LARGE SCALE GENOMIC DNA]</scope>
    <source>
        <strain evidence="3 4">CGMCC 1.10238</strain>
    </source>
</reference>
<sequence length="379" mass="43549">MLNPEFWHQRKVMITGCTGFKGAWLSIWLHKLGACVTGFALEPDGERNLFRQCRLDRFVNTIYGDVRNYGKFKWALEEASPEIIIHMAAQPIVRESYRNPLKTYATNVMGTVHLFEAVRKVNDHKRQVLAVLNVTTDKCYENREWIWGYRENEPLGGSDPYSSSKACSELVTSSYRNSFFSSERYAEHGVAVASARAGNVIGGGDWAADRLIPDCVRAVMEGRPLELRYPDAVRPWQHVLDPLYGYMLLAEKLATVGPEFAEAWNFGPGEDELQTVEWMAGRFCKAWGEGVSYRNQDNRPELHESRLLRLDCSKAMGRLGWRSLWHAGQSVDKVVEWTKGYMQKEDPYDICLRQIEQYTNELADNSHSNQLMYQEARRT</sequence>
<protein>
    <submittedName>
        <fullName evidence="3">CDP-glucose 4,6-dehydratase</fullName>
        <ecNumber evidence="2">4.2.1.45</ecNumber>
    </submittedName>
</protein>
<dbReference type="OrthoDB" id="9779041at2"/>
<dbReference type="Pfam" id="PF16363">
    <property type="entry name" value="GDP_Man_Dehyd"/>
    <property type="match status" value="1"/>
</dbReference>
<dbReference type="EMBL" id="FODH01000017">
    <property type="protein sequence ID" value="SEP01872.1"/>
    <property type="molecule type" value="Genomic_DNA"/>
</dbReference>
<dbReference type="Gene3D" id="3.90.25.10">
    <property type="entry name" value="UDP-galactose 4-epimerase, domain 1"/>
    <property type="match status" value="1"/>
</dbReference>
<evidence type="ECO:0000313" key="3">
    <source>
        <dbReference type="EMBL" id="SEP01872.1"/>
    </source>
</evidence>
<evidence type="ECO:0000313" key="4">
    <source>
        <dbReference type="Proteomes" id="UP000198809"/>
    </source>
</evidence>